<dbReference type="EMBL" id="CP041046">
    <property type="protein sequence ID" value="QDE39996.1"/>
    <property type="molecule type" value="Genomic_DNA"/>
</dbReference>
<dbReference type="AlphaFoldDB" id="A0A4Y5Z4Y1"/>
<dbReference type="RefSeq" id="WP_139983276.1">
    <property type="nucleotide sequence ID" value="NZ_CP041046.1"/>
</dbReference>
<dbReference type="InterPro" id="IPR018152">
    <property type="entry name" value="SOD_Cu/Zn_BS"/>
</dbReference>
<dbReference type="Pfam" id="PF00080">
    <property type="entry name" value="Sod_Cu"/>
    <property type="match status" value="1"/>
</dbReference>
<dbReference type="InterPro" id="IPR036423">
    <property type="entry name" value="SOD-like_Cu/Zn_dom_sf"/>
</dbReference>
<keyword evidence="2" id="KW-0479">Metal-binding</keyword>
<feature type="compositionally biased region" description="Basic and acidic residues" evidence="3">
    <location>
        <begin position="71"/>
        <end position="89"/>
    </location>
</feature>
<dbReference type="GO" id="GO:0005507">
    <property type="term" value="F:copper ion binding"/>
    <property type="evidence" value="ECO:0007669"/>
    <property type="project" value="InterPro"/>
</dbReference>
<organism evidence="6 7">
    <name type="scientific">Luteibacter pinisoli</name>
    <dbReference type="NCBI Taxonomy" id="2589080"/>
    <lineage>
        <taxon>Bacteria</taxon>
        <taxon>Pseudomonadati</taxon>
        <taxon>Pseudomonadota</taxon>
        <taxon>Gammaproteobacteria</taxon>
        <taxon>Lysobacterales</taxon>
        <taxon>Rhodanobacteraceae</taxon>
        <taxon>Luteibacter</taxon>
    </lineage>
</organism>
<dbReference type="Gene3D" id="2.60.40.200">
    <property type="entry name" value="Superoxide dismutase, copper/zinc binding domain"/>
    <property type="match status" value="1"/>
</dbReference>
<dbReference type="PROSITE" id="PS00087">
    <property type="entry name" value="SOD_CU_ZN_1"/>
    <property type="match status" value="1"/>
</dbReference>
<dbReference type="KEGG" id="lpy:FIV34_12615"/>
<dbReference type="InterPro" id="IPR001424">
    <property type="entry name" value="SOD_Cu_Zn_dom"/>
</dbReference>
<keyword evidence="7" id="KW-1185">Reference proteome</keyword>
<dbReference type="CDD" id="cd00305">
    <property type="entry name" value="Cu-Zn_Superoxide_Dismutase"/>
    <property type="match status" value="1"/>
</dbReference>
<dbReference type="InterPro" id="IPR024134">
    <property type="entry name" value="SOD_Cu/Zn_/chaperone"/>
</dbReference>
<accession>A0A4Y5Z4Y1</accession>
<evidence type="ECO:0000256" key="4">
    <source>
        <dbReference type="SAM" id="SignalP"/>
    </source>
</evidence>
<evidence type="ECO:0000313" key="7">
    <source>
        <dbReference type="Proteomes" id="UP000316093"/>
    </source>
</evidence>
<comment type="catalytic activity">
    <reaction evidence="2">
        <text>2 superoxide + 2 H(+) = H2O2 + O2</text>
        <dbReference type="Rhea" id="RHEA:20696"/>
        <dbReference type="ChEBI" id="CHEBI:15378"/>
        <dbReference type="ChEBI" id="CHEBI:15379"/>
        <dbReference type="ChEBI" id="CHEBI:16240"/>
        <dbReference type="ChEBI" id="CHEBI:18421"/>
        <dbReference type="EC" id="1.15.1.1"/>
    </reaction>
</comment>
<comment type="cofactor">
    <cofactor evidence="2">
        <name>Cu cation</name>
        <dbReference type="ChEBI" id="CHEBI:23378"/>
    </cofactor>
    <text evidence="2">Binds 1 copper ion per subunit.</text>
</comment>
<feature type="chain" id="PRO_5021288428" description="Superoxide dismutase [Cu-Zn]" evidence="4">
    <location>
        <begin position="20"/>
        <end position="180"/>
    </location>
</feature>
<feature type="signal peptide" evidence="4">
    <location>
        <begin position="1"/>
        <end position="19"/>
    </location>
</feature>
<feature type="compositionally biased region" description="Basic and acidic residues" evidence="3">
    <location>
        <begin position="99"/>
        <end position="119"/>
    </location>
</feature>
<dbReference type="Proteomes" id="UP000316093">
    <property type="component" value="Chromosome"/>
</dbReference>
<evidence type="ECO:0000256" key="3">
    <source>
        <dbReference type="SAM" id="MobiDB-lite"/>
    </source>
</evidence>
<feature type="region of interest" description="Disordered" evidence="3">
    <location>
        <begin position="71"/>
        <end position="119"/>
    </location>
</feature>
<evidence type="ECO:0000256" key="2">
    <source>
        <dbReference type="RuleBase" id="RU000393"/>
    </source>
</evidence>
<dbReference type="EC" id="1.15.1.1" evidence="2"/>
<dbReference type="NCBIfam" id="NF007628">
    <property type="entry name" value="PRK10290.1"/>
    <property type="match status" value="1"/>
</dbReference>
<dbReference type="PROSITE" id="PS00332">
    <property type="entry name" value="SOD_CU_ZN_2"/>
    <property type="match status" value="1"/>
</dbReference>
<keyword evidence="4" id="KW-0732">Signal</keyword>
<feature type="domain" description="Superoxide dismutase copper/zinc binding" evidence="5">
    <location>
        <begin position="41"/>
        <end position="179"/>
    </location>
</feature>
<dbReference type="SUPFAM" id="SSF49329">
    <property type="entry name" value="Cu,Zn superoxide dismutase-like"/>
    <property type="match status" value="1"/>
</dbReference>
<keyword evidence="2" id="KW-0862">Zinc</keyword>
<reference evidence="6 7" key="1">
    <citation type="submission" date="2019-06" db="EMBL/GenBank/DDBJ databases">
        <title>A complete genome sequence for Luteibacter pinisoli MAH-14.</title>
        <authorList>
            <person name="Baltrus D.A."/>
        </authorList>
    </citation>
    <scope>NUCLEOTIDE SEQUENCE [LARGE SCALE GENOMIC DNA]</scope>
    <source>
        <strain evidence="6 7">MAH-14</strain>
    </source>
</reference>
<sequence length="180" mass="17891">MRKIAIVAAGLLVCGAAQAADTSVTVPMTMVSTDGTGTSVGSVTVSESTGGLVFTPNLKGLPPGEHGFHLHEKPSCAPGEKDGKKDGKKGAALAAGGHFDPEHTGKHEGPDSAAGHEGDLPKITVGADGTDTTAVTAPRLKSLATLKGHALMIHAGGDNYADQPKPLGGGGDRIACGVVK</sequence>
<dbReference type="OrthoDB" id="5431326at2"/>
<keyword evidence="2" id="KW-0186">Copper</keyword>
<gene>
    <name evidence="6" type="ORF">FIV34_12615</name>
</gene>
<keyword evidence="2" id="KW-0560">Oxidoreductase</keyword>
<comment type="function">
    <text evidence="2">Destroys radicals which are normally produced within the cells and which are toxic to biological systems.</text>
</comment>
<protein>
    <recommendedName>
        <fullName evidence="2">Superoxide dismutase [Cu-Zn]</fullName>
        <ecNumber evidence="2">1.15.1.1</ecNumber>
    </recommendedName>
</protein>
<comment type="similarity">
    <text evidence="1 2">Belongs to the Cu-Zn superoxide dismutase family.</text>
</comment>
<evidence type="ECO:0000313" key="6">
    <source>
        <dbReference type="EMBL" id="QDE39996.1"/>
    </source>
</evidence>
<proteinExistence type="inferred from homology"/>
<comment type="cofactor">
    <cofactor evidence="2">
        <name>Zn(2+)</name>
        <dbReference type="ChEBI" id="CHEBI:29105"/>
    </cofactor>
    <text evidence="2">Binds 1 zinc ion per subunit.</text>
</comment>
<evidence type="ECO:0000259" key="5">
    <source>
        <dbReference type="Pfam" id="PF00080"/>
    </source>
</evidence>
<dbReference type="PANTHER" id="PTHR10003">
    <property type="entry name" value="SUPEROXIDE DISMUTASE CU-ZN -RELATED"/>
    <property type="match status" value="1"/>
</dbReference>
<evidence type="ECO:0000256" key="1">
    <source>
        <dbReference type="ARBA" id="ARBA00010457"/>
    </source>
</evidence>
<dbReference type="GO" id="GO:0004784">
    <property type="term" value="F:superoxide dismutase activity"/>
    <property type="evidence" value="ECO:0007669"/>
    <property type="project" value="UniProtKB-EC"/>
</dbReference>
<name>A0A4Y5Z4Y1_9GAMM</name>